<dbReference type="InterPro" id="IPR024586">
    <property type="entry name" value="DnaJ-like_C11_C"/>
</dbReference>
<dbReference type="Proteomes" id="UP001213681">
    <property type="component" value="Unassembled WGS sequence"/>
</dbReference>
<dbReference type="InterPro" id="IPR052243">
    <property type="entry name" value="Mito_inner_membrane_organizer"/>
</dbReference>
<dbReference type="Gene3D" id="1.10.287.110">
    <property type="entry name" value="DnaJ domain"/>
    <property type="match status" value="1"/>
</dbReference>
<dbReference type="EMBL" id="JAPVEA010000002">
    <property type="protein sequence ID" value="KAJ5461449.1"/>
    <property type="molecule type" value="Genomic_DNA"/>
</dbReference>
<dbReference type="InterPro" id="IPR036869">
    <property type="entry name" value="J_dom_sf"/>
</dbReference>
<dbReference type="GO" id="GO:0042407">
    <property type="term" value="P:cristae formation"/>
    <property type="evidence" value="ECO:0007669"/>
    <property type="project" value="TreeGrafter"/>
</dbReference>
<sequence length="777" mass="87326">MSESSEPTATATAARAFGAHLEDDDGLDGEFGTATEYSDQLDYYSLLGLAQKPPPTDAEIRSAYRNLTLMFHPDKQPSHLRESAELHFKRIQTAYDTLIDPKKRVVYDLLGAEGVAREWGHGGAMGAGGDAERQQVGVKAMTPEEFRRWFTKTMKKRERKAVQELVESRGSITLGLNADSTIRVDEDDDVTVQIPEKVVPMSYAAKYSFQTPLSLPTFWQKVKEEEVQDQQKETPDADIVDEETEDLVHVTFNAGIAGNIVHRRQHAKAQFEDGTEEDMEIPLPPVMVASNISLGATLTPNVRELIGTKGIWNNRLFSTLRDSTVLVETNVLPVPLLRTTVARAFQPIPGIKPFQVTTKTTFMRSLLESPPSFEVHVTKEVAPRKLAFCAWSSGLWYYPDFLLDNFFFRGMTLEDMYASAGDLSSLQIGLISLPKQPLNAISMDEDDAESEEAELRRHLLKKQVTDRAAESWQTFVQVSPGGGGLGLTYSRNLFSGTPANDPVKSEWSDEGYAPMAKMEEARAVRVEVSTTVSPDLSFVWNIKGTRRVGEFTKMGIGIGLADHGILMTIGWSRLGQGLNLPIVICSKDEATHDAAILASIFTWASYLAIEFGYVRPRDRKRRREAAARRHNQLKKLVPKKRAESEQAIQLMTDQVRRRQMREYEQDGLVIDRAEYGYWPPTDRKPRPGFEEPRTTDVFFPVANLVDRGQLVISAKTVKHQIIGFHDPAPLLKKRLKIWYTFQNRSHFVDIADKEGVILPQRSHVCPESEQFNPLATN</sequence>
<dbReference type="PROSITE" id="PS00636">
    <property type="entry name" value="DNAJ_1"/>
    <property type="match status" value="1"/>
</dbReference>
<dbReference type="Pfam" id="PF11875">
    <property type="entry name" value="DnaJ-like_C11_C"/>
    <property type="match status" value="1"/>
</dbReference>
<feature type="domain" description="J" evidence="2">
    <location>
        <begin position="42"/>
        <end position="111"/>
    </location>
</feature>
<reference evidence="3" key="1">
    <citation type="submission" date="2022-12" db="EMBL/GenBank/DDBJ databases">
        <authorList>
            <person name="Petersen C."/>
        </authorList>
    </citation>
    <scope>NUCLEOTIDE SEQUENCE</scope>
    <source>
        <strain evidence="3">IBT 16125</strain>
    </source>
</reference>
<dbReference type="GO" id="GO:0005739">
    <property type="term" value="C:mitochondrion"/>
    <property type="evidence" value="ECO:0007669"/>
    <property type="project" value="GOC"/>
</dbReference>
<dbReference type="RefSeq" id="XP_056770491.1">
    <property type="nucleotide sequence ID" value="XM_056906384.1"/>
</dbReference>
<dbReference type="InterPro" id="IPR001623">
    <property type="entry name" value="DnaJ_domain"/>
</dbReference>
<dbReference type="AlphaFoldDB" id="A0AAD6CEJ8"/>
<accession>A0AAD6CEJ8</accession>
<comment type="caution">
    <text evidence="3">The sequence shown here is derived from an EMBL/GenBank/DDBJ whole genome shotgun (WGS) entry which is preliminary data.</text>
</comment>
<dbReference type="PROSITE" id="PS50076">
    <property type="entry name" value="DNAJ_2"/>
    <property type="match status" value="1"/>
</dbReference>
<dbReference type="SMART" id="SM00271">
    <property type="entry name" value="DnaJ"/>
    <property type="match status" value="1"/>
</dbReference>
<organism evidence="3 4">
    <name type="scientific">Penicillium daleae</name>
    <dbReference type="NCBI Taxonomy" id="63821"/>
    <lineage>
        <taxon>Eukaryota</taxon>
        <taxon>Fungi</taxon>
        <taxon>Dikarya</taxon>
        <taxon>Ascomycota</taxon>
        <taxon>Pezizomycotina</taxon>
        <taxon>Eurotiomycetes</taxon>
        <taxon>Eurotiomycetidae</taxon>
        <taxon>Eurotiales</taxon>
        <taxon>Aspergillaceae</taxon>
        <taxon>Penicillium</taxon>
    </lineage>
</organism>
<evidence type="ECO:0000256" key="1">
    <source>
        <dbReference type="ARBA" id="ARBA00023186"/>
    </source>
</evidence>
<evidence type="ECO:0000313" key="3">
    <source>
        <dbReference type="EMBL" id="KAJ5461449.1"/>
    </source>
</evidence>
<evidence type="ECO:0000313" key="4">
    <source>
        <dbReference type="Proteomes" id="UP001213681"/>
    </source>
</evidence>
<dbReference type="GeneID" id="81596627"/>
<dbReference type="Pfam" id="PF00226">
    <property type="entry name" value="DnaJ"/>
    <property type="match status" value="1"/>
</dbReference>
<proteinExistence type="predicted"/>
<dbReference type="PANTHER" id="PTHR44157">
    <property type="entry name" value="DNAJ HOMOLOG SUBFAMILY C MEMBER 11"/>
    <property type="match status" value="1"/>
</dbReference>
<dbReference type="CDD" id="cd06257">
    <property type="entry name" value="DnaJ"/>
    <property type="match status" value="1"/>
</dbReference>
<gene>
    <name evidence="3" type="ORF">N7458_003001</name>
</gene>
<dbReference type="SUPFAM" id="SSF46565">
    <property type="entry name" value="Chaperone J-domain"/>
    <property type="match status" value="1"/>
</dbReference>
<protein>
    <recommendedName>
        <fullName evidence="2">J domain-containing protein</fullName>
    </recommendedName>
</protein>
<dbReference type="InterPro" id="IPR018253">
    <property type="entry name" value="DnaJ_domain_CS"/>
</dbReference>
<dbReference type="PRINTS" id="PR00625">
    <property type="entry name" value="JDOMAIN"/>
</dbReference>
<dbReference type="PANTHER" id="PTHR44157:SF1">
    <property type="entry name" value="DNAJ HOMOLOG SUBFAMILY C MEMBER 11"/>
    <property type="match status" value="1"/>
</dbReference>
<keyword evidence="4" id="KW-1185">Reference proteome</keyword>
<reference evidence="3" key="2">
    <citation type="journal article" date="2023" name="IMA Fungus">
        <title>Comparative genomic study of the Penicillium genus elucidates a diverse pangenome and 15 lateral gene transfer events.</title>
        <authorList>
            <person name="Petersen C."/>
            <person name="Sorensen T."/>
            <person name="Nielsen M.R."/>
            <person name="Sondergaard T.E."/>
            <person name="Sorensen J.L."/>
            <person name="Fitzpatrick D.A."/>
            <person name="Frisvad J.C."/>
            <person name="Nielsen K.L."/>
        </authorList>
    </citation>
    <scope>NUCLEOTIDE SEQUENCE</scope>
    <source>
        <strain evidence="3">IBT 16125</strain>
    </source>
</reference>
<keyword evidence="1" id="KW-0143">Chaperone</keyword>
<evidence type="ECO:0000259" key="2">
    <source>
        <dbReference type="PROSITE" id="PS50076"/>
    </source>
</evidence>
<name>A0AAD6CEJ8_9EURO</name>